<evidence type="ECO:0000313" key="8">
    <source>
        <dbReference type="EMBL" id="URW78675.1"/>
    </source>
</evidence>
<feature type="domain" description="RNA polymerase sigma-70 region 2" evidence="6">
    <location>
        <begin position="27"/>
        <end position="93"/>
    </location>
</feature>
<keyword evidence="4" id="KW-0238">DNA-binding</keyword>
<evidence type="ECO:0000256" key="4">
    <source>
        <dbReference type="ARBA" id="ARBA00023125"/>
    </source>
</evidence>
<organism evidence="8 9">
    <name type="scientific">Xiashengella succiniciproducens</name>
    <dbReference type="NCBI Taxonomy" id="2949635"/>
    <lineage>
        <taxon>Bacteria</taxon>
        <taxon>Pseudomonadati</taxon>
        <taxon>Bacteroidota</taxon>
        <taxon>Bacteroidia</taxon>
        <taxon>Marinilabiliales</taxon>
        <taxon>Marinilabiliaceae</taxon>
        <taxon>Xiashengella</taxon>
    </lineage>
</organism>
<comment type="similarity">
    <text evidence="1">Belongs to the sigma-70 factor family. ECF subfamily.</text>
</comment>
<dbReference type="InterPro" id="IPR036388">
    <property type="entry name" value="WH-like_DNA-bd_sf"/>
</dbReference>
<dbReference type="Pfam" id="PF08281">
    <property type="entry name" value="Sigma70_r4_2"/>
    <property type="match status" value="1"/>
</dbReference>
<dbReference type="Gene3D" id="1.10.1740.10">
    <property type="match status" value="1"/>
</dbReference>
<dbReference type="SUPFAM" id="SSF88946">
    <property type="entry name" value="Sigma2 domain of RNA polymerase sigma factors"/>
    <property type="match status" value="1"/>
</dbReference>
<dbReference type="Pfam" id="PF04542">
    <property type="entry name" value="Sigma70_r2"/>
    <property type="match status" value="1"/>
</dbReference>
<dbReference type="PANTHER" id="PTHR43133:SF8">
    <property type="entry name" value="RNA POLYMERASE SIGMA FACTOR HI_1459-RELATED"/>
    <property type="match status" value="1"/>
</dbReference>
<dbReference type="Proteomes" id="UP001056426">
    <property type="component" value="Chromosome"/>
</dbReference>
<dbReference type="InterPro" id="IPR013325">
    <property type="entry name" value="RNA_pol_sigma_r2"/>
</dbReference>
<dbReference type="GO" id="GO:0003677">
    <property type="term" value="F:DNA binding"/>
    <property type="evidence" value="ECO:0007669"/>
    <property type="project" value="UniProtKB-KW"/>
</dbReference>
<dbReference type="EMBL" id="CP098400">
    <property type="protein sequence ID" value="URW78675.1"/>
    <property type="molecule type" value="Genomic_DNA"/>
</dbReference>
<dbReference type="InterPro" id="IPR013249">
    <property type="entry name" value="RNA_pol_sigma70_r4_t2"/>
</dbReference>
<evidence type="ECO:0000256" key="5">
    <source>
        <dbReference type="ARBA" id="ARBA00023163"/>
    </source>
</evidence>
<evidence type="ECO:0000256" key="2">
    <source>
        <dbReference type="ARBA" id="ARBA00023015"/>
    </source>
</evidence>
<dbReference type="CDD" id="cd06171">
    <property type="entry name" value="Sigma70_r4"/>
    <property type="match status" value="1"/>
</dbReference>
<dbReference type="KEGG" id="alkq:M9189_07330"/>
<dbReference type="InterPro" id="IPR007627">
    <property type="entry name" value="RNA_pol_sigma70_r2"/>
</dbReference>
<keyword evidence="5" id="KW-0804">Transcription</keyword>
<proteinExistence type="inferred from homology"/>
<evidence type="ECO:0000313" key="9">
    <source>
        <dbReference type="Proteomes" id="UP001056426"/>
    </source>
</evidence>
<evidence type="ECO:0000256" key="3">
    <source>
        <dbReference type="ARBA" id="ARBA00023082"/>
    </source>
</evidence>
<dbReference type="SUPFAM" id="SSF88659">
    <property type="entry name" value="Sigma3 and sigma4 domains of RNA polymerase sigma factors"/>
    <property type="match status" value="1"/>
</dbReference>
<gene>
    <name evidence="8" type="ORF">M9189_07330</name>
</gene>
<evidence type="ECO:0000259" key="7">
    <source>
        <dbReference type="Pfam" id="PF08281"/>
    </source>
</evidence>
<dbReference type="InterPro" id="IPR014284">
    <property type="entry name" value="RNA_pol_sigma-70_dom"/>
</dbReference>
<dbReference type="PANTHER" id="PTHR43133">
    <property type="entry name" value="RNA POLYMERASE ECF-TYPE SIGMA FACTO"/>
    <property type="match status" value="1"/>
</dbReference>
<accession>A0A9J6ZLX9</accession>
<dbReference type="InterPro" id="IPR013324">
    <property type="entry name" value="RNA_pol_sigma_r3/r4-like"/>
</dbReference>
<reference evidence="8" key="1">
    <citation type="submission" date="2022-05" db="EMBL/GenBank/DDBJ databases">
        <authorList>
            <person name="Sun X."/>
        </authorList>
    </citation>
    <scope>NUCLEOTIDE SEQUENCE</scope>
    <source>
        <strain evidence="8">Ai-910</strain>
    </source>
</reference>
<reference evidence="8" key="2">
    <citation type="submission" date="2022-06" db="EMBL/GenBank/DDBJ databases">
        <title>Xiashengella guii gen. nov. sp. nov., a bacterium isolated form anaerobic digestion tank.</title>
        <authorList>
            <person name="Huang H."/>
        </authorList>
    </citation>
    <scope>NUCLEOTIDE SEQUENCE</scope>
    <source>
        <strain evidence="8">Ai-910</strain>
    </source>
</reference>
<evidence type="ECO:0000256" key="1">
    <source>
        <dbReference type="ARBA" id="ARBA00010641"/>
    </source>
</evidence>
<protein>
    <submittedName>
        <fullName evidence="8">RNA polymerase sigma factor</fullName>
    </submittedName>
</protein>
<dbReference type="GO" id="GO:0006352">
    <property type="term" value="P:DNA-templated transcription initiation"/>
    <property type="evidence" value="ECO:0007669"/>
    <property type="project" value="InterPro"/>
</dbReference>
<sequence length="184" mass="21643">MSSEYKDIHQPLVRKAMNGDSKALHELYKLYSRAMYNICCRILNNEADAEDMLQEIFIEAFSKLNSFRFESTFGAWLKRITVNRCINELRKRKLALEYQENLQEPNPEELKEPDQEDIELSVERIRHAMALLPDGYRVIFSLYMLEGYDHEEIASILNISESTSKTQLMRAKKRIIDILNVGKY</sequence>
<keyword evidence="3" id="KW-0731">Sigma factor</keyword>
<keyword evidence="9" id="KW-1185">Reference proteome</keyword>
<dbReference type="InterPro" id="IPR039425">
    <property type="entry name" value="RNA_pol_sigma-70-like"/>
</dbReference>
<name>A0A9J6ZLX9_9BACT</name>
<dbReference type="AlphaFoldDB" id="A0A9J6ZLX9"/>
<feature type="domain" description="RNA polymerase sigma factor 70 region 4 type 2" evidence="7">
    <location>
        <begin position="123"/>
        <end position="175"/>
    </location>
</feature>
<keyword evidence="2" id="KW-0805">Transcription regulation</keyword>
<dbReference type="Gene3D" id="1.10.10.10">
    <property type="entry name" value="Winged helix-like DNA-binding domain superfamily/Winged helix DNA-binding domain"/>
    <property type="match status" value="1"/>
</dbReference>
<evidence type="ECO:0000259" key="6">
    <source>
        <dbReference type="Pfam" id="PF04542"/>
    </source>
</evidence>
<dbReference type="NCBIfam" id="TIGR02937">
    <property type="entry name" value="sigma70-ECF"/>
    <property type="match status" value="1"/>
</dbReference>
<dbReference type="RefSeq" id="WP_250722036.1">
    <property type="nucleotide sequence ID" value="NZ_CP098400.1"/>
</dbReference>
<dbReference type="GO" id="GO:0016987">
    <property type="term" value="F:sigma factor activity"/>
    <property type="evidence" value="ECO:0007669"/>
    <property type="project" value="UniProtKB-KW"/>
</dbReference>